<evidence type="ECO:0000256" key="5">
    <source>
        <dbReference type="SAM" id="MobiDB-lite"/>
    </source>
</evidence>
<dbReference type="FunCoup" id="A0A2G5CII0">
    <property type="interactions" value="1179"/>
</dbReference>
<keyword evidence="9" id="KW-1185">Reference proteome</keyword>
<feature type="region of interest" description="Disordered" evidence="5">
    <location>
        <begin position="599"/>
        <end position="624"/>
    </location>
</feature>
<gene>
    <name evidence="8" type="ORF">AQUCO_05200002v1</name>
</gene>
<dbReference type="Gene3D" id="3.30.40.10">
    <property type="entry name" value="Zinc/RING finger domain, C3HC4 (zinc finger)"/>
    <property type="match status" value="4"/>
</dbReference>
<dbReference type="InterPro" id="IPR001965">
    <property type="entry name" value="Znf_PHD"/>
</dbReference>
<dbReference type="PANTHER" id="PTHR13793:SF107">
    <property type="entry name" value="BROMODOMAIN-CONTAINING PROTEIN HOMOLOG"/>
    <property type="match status" value="1"/>
</dbReference>
<evidence type="ECO:0000256" key="1">
    <source>
        <dbReference type="ARBA" id="ARBA00022723"/>
    </source>
</evidence>
<feature type="domain" description="PHD-type" evidence="7">
    <location>
        <begin position="384"/>
        <end position="508"/>
    </location>
</feature>
<dbReference type="GO" id="GO:0006357">
    <property type="term" value="P:regulation of transcription by RNA polymerase II"/>
    <property type="evidence" value="ECO:0007669"/>
    <property type="project" value="TreeGrafter"/>
</dbReference>
<evidence type="ECO:0000256" key="2">
    <source>
        <dbReference type="ARBA" id="ARBA00022771"/>
    </source>
</evidence>
<evidence type="ECO:0000256" key="3">
    <source>
        <dbReference type="ARBA" id="ARBA00022833"/>
    </source>
</evidence>
<evidence type="ECO:0000313" key="8">
    <source>
        <dbReference type="EMBL" id="PIA31105.1"/>
    </source>
</evidence>
<feature type="domain" description="PHD-type" evidence="6">
    <location>
        <begin position="1119"/>
        <end position="1168"/>
    </location>
</feature>
<dbReference type="SUPFAM" id="SSF57903">
    <property type="entry name" value="FYVE/PHD zinc finger"/>
    <property type="match status" value="2"/>
</dbReference>
<dbReference type="PROSITE" id="PS01359">
    <property type="entry name" value="ZF_PHD_1"/>
    <property type="match status" value="2"/>
</dbReference>
<dbReference type="Pfam" id="PF13831">
    <property type="entry name" value="PHD_2"/>
    <property type="match status" value="2"/>
</dbReference>
<reference evidence="8 9" key="1">
    <citation type="submission" date="2017-09" db="EMBL/GenBank/DDBJ databases">
        <title>WGS assembly of Aquilegia coerulea Goldsmith.</title>
        <authorList>
            <person name="Hodges S."/>
            <person name="Kramer E."/>
            <person name="Nordborg M."/>
            <person name="Tomkins J."/>
            <person name="Borevitz J."/>
            <person name="Derieg N."/>
            <person name="Yan J."/>
            <person name="Mihaltcheva S."/>
            <person name="Hayes R.D."/>
            <person name="Rokhsar D."/>
        </authorList>
    </citation>
    <scope>NUCLEOTIDE SEQUENCE [LARGE SCALE GENOMIC DNA]</scope>
    <source>
        <strain evidence="9">cv. Goldsmith</strain>
    </source>
</reference>
<evidence type="ECO:0000259" key="6">
    <source>
        <dbReference type="PROSITE" id="PS50016"/>
    </source>
</evidence>
<name>A0A2G5CII0_AQUCA</name>
<protein>
    <recommendedName>
        <fullName evidence="10">PHD-type domain-containing protein</fullName>
    </recommendedName>
</protein>
<dbReference type="InterPro" id="IPR013083">
    <property type="entry name" value="Znf_RING/FYVE/PHD"/>
</dbReference>
<dbReference type="OrthoDB" id="20839at2759"/>
<sequence length="1531" mass="168277">MNDNKCQQKMMGRGVEGGCGTQQKPRTFISSSSSSSRTEQQQQQQERSVREIGFFDQARKALTERCPFDSEEVNVNSSYRVSTLPVGLADVLSRFSNNINYSRKRQKKSSSGHYDSSNIWVETEDYFRLVGLNDIETLYNKSSFTSFLAAPPPPTTTQFCFTIPPVSSSASPSFNNTVEENVGGSVFATVSAGDADNVGSVIGTLSGGDAAGIQTVEGGSDSQSLAAVVVKEEKETGEQLMEIDVLQQVHVGIALPSPPEEIVEHESPLVSHSPEIRSNLEWLLCSRNKVFLTSERPSKKRKLLGSDAGLDRLRVLCPSEGHSFPVCHLCCLGDLGDHSNQLLVCESCKMVVHQKCYGVQDSSAASWLCSWCKYCGETGSEIFSTPCCLCPRTGGALKPVGKDTAERKSSFSGRFAHLVCSQWMPEVFVEDTRKMEPIMNLEGIKETRQKLVCTVCKVKYGACVRCSHGTCRTAFHPICAREAKHKMEIWGKTESETVELRAFCSKHSDFQHSSTQQANFHPPLPVGCDSSVSKIFPVKLLANESHKLKLGHKNGDKSMVLVPTSVGISTNLGTSEVSTEQDTLTTRSDARLEPECHDVNSSVSVGTPNGISHKKATEGNSNGDCNSSDSLDFAQVLKKLVDRGKAILSDVALEIGISTDFLATTLAGDRPSFPDLNCKILKWLRNHAYMCNSQSGSNSAISLRASIEGCDGRNADTIEGGNASDAVPVKSIPPRKPISNITITKDNKIVCSLKGKNVLLKDNAMGIGELNTHPVVSNGDTKNDGNGNGSLFVDGDPCVNDIEDKEKISSVPSGFEHLGVPEQSVRPKDLVELANGSICENGQATVINNSIQHGFTNSNGEQPVSAVDVATPVVPDLLGVQSSCSYIHPFIQKRLSQLQTGSMVQQENINVNLNGVNERDSSSVCSNDNNCCSPCIKERIPSALKLEQLVEAKKMGILDLSPEDEVEGELVYYQNKLIDHAVRSRRYCDDLMFRVIKALPRELDAERKQRWDSVLVNQYISGLREARKQGRKEKKQKDAQAAAAAATAAAAASSRISSFRKDSHDEAALQEVNVGGRTAPYSQLMPRAKETLSRLAIARVSSEKPSDIFQLKSFLNEQQQLCDICRRSETMMNPVVFCSNCKVAVHFGCYRGAKDHTSPWYCELCEELLPFRSPRSLPIHSREKSAFSAQCGLCGGTNGAFRKSTDGQWVHAFCAEWLLESTFKRGQPNLVEGMESVLKGRDLCCICCRRIGLCIKCNYGNCQSTFHPSCARNAGYYMHVRTGGGKLLHKAYCDRHSTEQREKAEAQQHGPEELKAVKQIRVELERVRLLCERIIKREKVKRELVICSHNILASKRDSVAFSVLVRSPFFLPDVSSESATTSLRGHVDDNKSCSEAIQRSEDITVDSAVSGKRRIMHPVPMDIDQKTDDSSTSQQVCIKNQPERPRFSGKQLPQRPASVASRNLADEEERRSTSRKHTETFQKELVMTSDQASVQNQRLPKGFAYVPIVCLPKEKPAISERESHESVEPDG</sequence>
<feature type="domain" description="PHD-type" evidence="7">
    <location>
        <begin position="1188"/>
        <end position="1297"/>
    </location>
</feature>
<keyword evidence="2 4" id="KW-0863">Zinc-finger</keyword>
<keyword evidence="1" id="KW-0479">Metal-binding</keyword>
<feature type="compositionally biased region" description="Low complexity" evidence="5">
    <location>
        <begin position="30"/>
        <end position="46"/>
    </location>
</feature>
<feature type="compositionally biased region" description="Polar residues" evidence="5">
    <location>
        <begin position="599"/>
        <end position="610"/>
    </location>
</feature>
<dbReference type="PROSITE" id="PS51805">
    <property type="entry name" value="EPHD"/>
    <property type="match status" value="2"/>
</dbReference>
<dbReference type="Proteomes" id="UP000230069">
    <property type="component" value="Unassembled WGS sequence"/>
</dbReference>
<feature type="domain" description="PHD-type" evidence="6">
    <location>
        <begin position="324"/>
        <end position="375"/>
    </location>
</feature>
<dbReference type="PANTHER" id="PTHR13793">
    <property type="entry name" value="PHD FINGER PROTEINS"/>
    <property type="match status" value="1"/>
</dbReference>
<dbReference type="InterPro" id="IPR011011">
    <property type="entry name" value="Znf_FYVE_PHD"/>
</dbReference>
<dbReference type="STRING" id="218851.A0A2G5CII0"/>
<dbReference type="CDD" id="cd15571">
    <property type="entry name" value="ePHD"/>
    <property type="match status" value="1"/>
</dbReference>
<feature type="region of interest" description="Disordered" evidence="5">
    <location>
        <begin position="1"/>
        <end position="50"/>
    </location>
</feature>
<dbReference type="SMART" id="SM00249">
    <property type="entry name" value="PHD"/>
    <property type="match status" value="4"/>
</dbReference>
<dbReference type="InterPro" id="IPR019786">
    <property type="entry name" value="Zinc_finger_PHD-type_CS"/>
</dbReference>
<feature type="region of interest" description="Disordered" evidence="5">
    <location>
        <begin position="1410"/>
        <end position="1479"/>
    </location>
</feature>
<dbReference type="InterPro" id="IPR050701">
    <property type="entry name" value="Histone_Mod_Regulator"/>
</dbReference>
<evidence type="ECO:0000259" key="7">
    <source>
        <dbReference type="PROSITE" id="PS51805"/>
    </source>
</evidence>
<accession>A0A2G5CII0</accession>
<keyword evidence="3" id="KW-0862">Zinc</keyword>
<evidence type="ECO:0000256" key="4">
    <source>
        <dbReference type="PROSITE-ProRule" id="PRU00146"/>
    </source>
</evidence>
<organism evidence="8 9">
    <name type="scientific">Aquilegia coerulea</name>
    <name type="common">Rocky mountain columbine</name>
    <dbReference type="NCBI Taxonomy" id="218851"/>
    <lineage>
        <taxon>Eukaryota</taxon>
        <taxon>Viridiplantae</taxon>
        <taxon>Streptophyta</taxon>
        <taxon>Embryophyta</taxon>
        <taxon>Tracheophyta</taxon>
        <taxon>Spermatophyta</taxon>
        <taxon>Magnoliopsida</taxon>
        <taxon>Ranunculales</taxon>
        <taxon>Ranunculaceae</taxon>
        <taxon>Thalictroideae</taxon>
        <taxon>Aquilegia</taxon>
    </lineage>
</organism>
<evidence type="ECO:0008006" key="10">
    <source>
        <dbReference type="Google" id="ProtNLM"/>
    </source>
</evidence>
<dbReference type="InParanoid" id="A0A2G5CII0"/>
<dbReference type="Pfam" id="PF13832">
    <property type="entry name" value="zf-HC5HC2H_2"/>
    <property type="match status" value="2"/>
</dbReference>
<dbReference type="EMBL" id="KZ305069">
    <property type="protein sequence ID" value="PIA31105.1"/>
    <property type="molecule type" value="Genomic_DNA"/>
</dbReference>
<dbReference type="InterPro" id="IPR034732">
    <property type="entry name" value="EPHD"/>
</dbReference>
<dbReference type="PROSITE" id="PS50016">
    <property type="entry name" value="ZF_PHD_2"/>
    <property type="match status" value="2"/>
</dbReference>
<feature type="compositionally biased region" description="Basic and acidic residues" evidence="5">
    <location>
        <begin position="1464"/>
        <end position="1479"/>
    </location>
</feature>
<evidence type="ECO:0000313" key="9">
    <source>
        <dbReference type="Proteomes" id="UP000230069"/>
    </source>
</evidence>
<dbReference type="InterPro" id="IPR019787">
    <property type="entry name" value="Znf_PHD-finger"/>
</dbReference>
<dbReference type="GO" id="GO:0008270">
    <property type="term" value="F:zinc ion binding"/>
    <property type="evidence" value="ECO:0007669"/>
    <property type="project" value="UniProtKB-KW"/>
</dbReference>
<proteinExistence type="predicted"/>